<proteinExistence type="predicted"/>
<name>A0A0V0RJN1_9BILA</name>
<dbReference type="Proteomes" id="UP000054630">
    <property type="component" value="Unassembled WGS sequence"/>
</dbReference>
<comment type="caution">
    <text evidence="1">The sequence shown here is derived from an EMBL/GenBank/DDBJ whole genome shotgun (WGS) entry which is preliminary data.</text>
</comment>
<evidence type="ECO:0000313" key="2">
    <source>
        <dbReference type="Proteomes" id="UP000054630"/>
    </source>
</evidence>
<sequence length="158" mass="17862">MGSPLGSMKLNTLAEWLFFRPADTSTKQSERVTSNRRWPCRLSGLGSVACMINKRAISEEMASGRLIVRQTNIQTKLPAALGIALTLSRTRPAPNCLAFHFPFPSRRFYFHFSPRQLKAVADEKKTETEKPPEHWSAAHHCPFGVHLKCRLYRPSPGQ</sequence>
<dbReference type="EMBL" id="JYDL01000157">
    <property type="protein sequence ID" value="KRX14538.1"/>
    <property type="molecule type" value="Genomic_DNA"/>
</dbReference>
<evidence type="ECO:0000313" key="1">
    <source>
        <dbReference type="EMBL" id="KRX14538.1"/>
    </source>
</evidence>
<gene>
    <name evidence="1" type="ORF">T07_1325</name>
</gene>
<accession>A0A0V0RJN1</accession>
<keyword evidence="2" id="KW-1185">Reference proteome</keyword>
<reference evidence="1 2" key="1">
    <citation type="submission" date="2015-01" db="EMBL/GenBank/DDBJ databases">
        <title>Evolution of Trichinella species and genotypes.</title>
        <authorList>
            <person name="Korhonen P.K."/>
            <person name="Edoardo P."/>
            <person name="Giuseppe L.R."/>
            <person name="Gasser R.B."/>
        </authorList>
    </citation>
    <scope>NUCLEOTIDE SEQUENCE [LARGE SCALE GENOMIC DNA]</scope>
    <source>
        <strain evidence="1">ISS37</strain>
    </source>
</reference>
<protein>
    <submittedName>
        <fullName evidence="1">Uncharacterized protein</fullName>
    </submittedName>
</protein>
<organism evidence="1 2">
    <name type="scientific">Trichinella nelsoni</name>
    <dbReference type="NCBI Taxonomy" id="6336"/>
    <lineage>
        <taxon>Eukaryota</taxon>
        <taxon>Metazoa</taxon>
        <taxon>Ecdysozoa</taxon>
        <taxon>Nematoda</taxon>
        <taxon>Enoplea</taxon>
        <taxon>Dorylaimia</taxon>
        <taxon>Trichinellida</taxon>
        <taxon>Trichinellidae</taxon>
        <taxon>Trichinella</taxon>
    </lineage>
</organism>
<dbReference type="AlphaFoldDB" id="A0A0V0RJN1"/>